<gene>
    <name evidence="2" type="ORF">PECUL_23A027964</name>
</gene>
<evidence type="ECO:0000313" key="2">
    <source>
        <dbReference type="EMBL" id="CAH2283796.1"/>
    </source>
</evidence>
<organism evidence="2 3">
    <name type="scientific">Pelobates cultripes</name>
    <name type="common">Western spadefoot toad</name>
    <dbReference type="NCBI Taxonomy" id="61616"/>
    <lineage>
        <taxon>Eukaryota</taxon>
        <taxon>Metazoa</taxon>
        <taxon>Chordata</taxon>
        <taxon>Craniata</taxon>
        <taxon>Vertebrata</taxon>
        <taxon>Euteleostomi</taxon>
        <taxon>Amphibia</taxon>
        <taxon>Batrachia</taxon>
        <taxon>Anura</taxon>
        <taxon>Pelobatoidea</taxon>
        <taxon>Pelobatidae</taxon>
        <taxon>Pelobates</taxon>
    </lineage>
</organism>
<protein>
    <submittedName>
        <fullName evidence="2">Uncharacterized protein</fullName>
    </submittedName>
</protein>
<dbReference type="Proteomes" id="UP001295444">
    <property type="component" value="Chromosome 04"/>
</dbReference>
<dbReference type="EMBL" id="OW240915">
    <property type="protein sequence ID" value="CAH2283796.1"/>
    <property type="molecule type" value="Genomic_DNA"/>
</dbReference>
<name>A0AAD1W4I9_PELCU</name>
<feature type="region of interest" description="Disordered" evidence="1">
    <location>
        <begin position="1"/>
        <end position="53"/>
    </location>
</feature>
<sequence>MEQEKALSESDEEDSYNSNVYFPEHGEDLKDGVDGSTLFDPQGEPLFDPDALQSCQSRGSRGFSYSRRPYSSSLGFTLVHVTPYQVPSDDCQLLRSSVCCIFLESLLCTSNDVLQSVGMFISTIKKEEWLKVTWGHYSARNTLTG</sequence>
<keyword evidence="3" id="KW-1185">Reference proteome</keyword>
<proteinExistence type="predicted"/>
<evidence type="ECO:0000256" key="1">
    <source>
        <dbReference type="SAM" id="MobiDB-lite"/>
    </source>
</evidence>
<feature type="compositionally biased region" description="Basic and acidic residues" evidence="1">
    <location>
        <begin position="24"/>
        <end position="33"/>
    </location>
</feature>
<reference evidence="2" key="1">
    <citation type="submission" date="2022-03" db="EMBL/GenBank/DDBJ databases">
        <authorList>
            <person name="Alioto T."/>
            <person name="Alioto T."/>
            <person name="Gomez Garrido J."/>
        </authorList>
    </citation>
    <scope>NUCLEOTIDE SEQUENCE</scope>
</reference>
<dbReference type="AlphaFoldDB" id="A0AAD1W4I9"/>
<evidence type="ECO:0000313" key="3">
    <source>
        <dbReference type="Proteomes" id="UP001295444"/>
    </source>
</evidence>
<accession>A0AAD1W4I9</accession>